<gene>
    <name evidence="2" type="ORF">HQ394_16590</name>
</gene>
<keyword evidence="1" id="KW-0472">Membrane</keyword>
<proteinExistence type="predicted"/>
<reference evidence="2 3" key="1">
    <citation type="submission" date="2020-05" db="EMBL/GenBank/DDBJ databases">
        <title>Complete closed genome sequence of Defluviicoccus vanus.</title>
        <authorList>
            <person name="Bessarab I."/>
            <person name="Arumugam K."/>
            <person name="Maszenan A.M."/>
            <person name="Seviour R.J."/>
            <person name="Williams R.B."/>
        </authorList>
    </citation>
    <scope>NUCLEOTIDE SEQUENCE [LARGE SCALE GENOMIC DNA]</scope>
    <source>
        <strain evidence="2 3">Ben 114</strain>
    </source>
</reference>
<dbReference type="AlphaFoldDB" id="A0A7H1N4L2"/>
<name>A0A7H1N4L2_9PROT</name>
<keyword evidence="1" id="KW-0812">Transmembrane</keyword>
<evidence type="ECO:0000256" key="1">
    <source>
        <dbReference type="SAM" id="Phobius"/>
    </source>
</evidence>
<feature type="transmembrane region" description="Helical" evidence="1">
    <location>
        <begin position="138"/>
        <end position="155"/>
    </location>
</feature>
<dbReference type="RefSeq" id="WP_190261122.1">
    <property type="nucleotide sequence ID" value="NZ_CP053923.1"/>
</dbReference>
<evidence type="ECO:0000313" key="3">
    <source>
        <dbReference type="Proteomes" id="UP000516369"/>
    </source>
</evidence>
<dbReference type="KEGG" id="dvn:HQ394_16590"/>
<evidence type="ECO:0000313" key="2">
    <source>
        <dbReference type="EMBL" id="QNT70648.1"/>
    </source>
</evidence>
<feature type="transmembrane region" description="Helical" evidence="1">
    <location>
        <begin position="35"/>
        <end position="55"/>
    </location>
</feature>
<sequence>MPGLSEIVASLYGAWRLARFDARGLASFTTTLAGFWRSFFAAVIVAPLYALSLMMPLDDTAGVPRGFGFALVEIVAYVVSWVAYPVAAEWLSRRLRCRDRLIAYLTAYNWSTVIQHAMIASIIIATGAELISLQAAQLIWLVATSYLLAYVWFIARTALAIPPFVAAAFVAVDLLLSYAIGSVAATIEATLIHAANVQ</sequence>
<dbReference type="Proteomes" id="UP000516369">
    <property type="component" value="Chromosome"/>
</dbReference>
<feature type="transmembrane region" description="Helical" evidence="1">
    <location>
        <begin position="161"/>
        <end position="181"/>
    </location>
</feature>
<dbReference type="EMBL" id="CP053923">
    <property type="protein sequence ID" value="QNT70648.1"/>
    <property type="molecule type" value="Genomic_DNA"/>
</dbReference>
<keyword evidence="3" id="KW-1185">Reference proteome</keyword>
<accession>A0A7H1N4L2</accession>
<organism evidence="2 3">
    <name type="scientific">Defluviicoccus vanus</name>
    <dbReference type="NCBI Taxonomy" id="111831"/>
    <lineage>
        <taxon>Bacteria</taxon>
        <taxon>Pseudomonadati</taxon>
        <taxon>Pseudomonadota</taxon>
        <taxon>Alphaproteobacteria</taxon>
        <taxon>Rhodospirillales</taxon>
        <taxon>Rhodospirillaceae</taxon>
        <taxon>Defluviicoccus</taxon>
    </lineage>
</organism>
<protein>
    <submittedName>
        <fullName evidence="2">Uncharacterized protein</fullName>
    </submittedName>
</protein>
<feature type="transmembrane region" description="Helical" evidence="1">
    <location>
        <begin position="67"/>
        <end position="87"/>
    </location>
</feature>
<feature type="transmembrane region" description="Helical" evidence="1">
    <location>
        <begin position="107"/>
        <end position="126"/>
    </location>
</feature>
<keyword evidence="1" id="KW-1133">Transmembrane helix</keyword>